<proteinExistence type="predicted"/>
<dbReference type="Proteomes" id="UP000499080">
    <property type="component" value="Unassembled WGS sequence"/>
</dbReference>
<keyword evidence="3" id="KW-1185">Reference proteome</keyword>
<comment type="caution">
    <text evidence="2">The sequence shown here is derived from an EMBL/GenBank/DDBJ whole genome shotgun (WGS) entry which is preliminary data.</text>
</comment>
<evidence type="ECO:0000313" key="2">
    <source>
        <dbReference type="EMBL" id="GBM27150.1"/>
    </source>
</evidence>
<protein>
    <submittedName>
        <fullName evidence="2">Uncharacterized protein</fullName>
    </submittedName>
</protein>
<evidence type="ECO:0000256" key="1">
    <source>
        <dbReference type="SAM" id="MobiDB-lite"/>
    </source>
</evidence>
<organism evidence="2 3">
    <name type="scientific">Araneus ventricosus</name>
    <name type="common">Orbweaver spider</name>
    <name type="synonym">Epeira ventricosa</name>
    <dbReference type="NCBI Taxonomy" id="182803"/>
    <lineage>
        <taxon>Eukaryota</taxon>
        <taxon>Metazoa</taxon>
        <taxon>Ecdysozoa</taxon>
        <taxon>Arthropoda</taxon>
        <taxon>Chelicerata</taxon>
        <taxon>Arachnida</taxon>
        <taxon>Araneae</taxon>
        <taxon>Araneomorphae</taxon>
        <taxon>Entelegynae</taxon>
        <taxon>Araneoidea</taxon>
        <taxon>Araneidae</taxon>
        <taxon>Araneus</taxon>
    </lineage>
</organism>
<dbReference type="AlphaFoldDB" id="A0A4Y2EDD6"/>
<sequence length="109" mass="12369">MNRTDGIPKNSDSSTSCADSHSRPRTSLGCSKDLTRLAPRFEGRKSAEFMCGGIVEMEVRWVPTKVPYHPFNYRKAAAIFIRVVLRHGKVTMRYWMKPLTAPPGGKRWS</sequence>
<accession>A0A4Y2EDD6</accession>
<evidence type="ECO:0000313" key="3">
    <source>
        <dbReference type="Proteomes" id="UP000499080"/>
    </source>
</evidence>
<gene>
    <name evidence="2" type="ORF">AVEN_207485_1</name>
</gene>
<reference evidence="2 3" key="1">
    <citation type="journal article" date="2019" name="Sci. Rep.">
        <title>Orb-weaving spider Araneus ventricosus genome elucidates the spidroin gene catalogue.</title>
        <authorList>
            <person name="Kono N."/>
            <person name="Nakamura H."/>
            <person name="Ohtoshi R."/>
            <person name="Moran D.A.P."/>
            <person name="Shinohara A."/>
            <person name="Yoshida Y."/>
            <person name="Fujiwara M."/>
            <person name="Mori M."/>
            <person name="Tomita M."/>
            <person name="Arakawa K."/>
        </authorList>
    </citation>
    <scope>NUCLEOTIDE SEQUENCE [LARGE SCALE GENOMIC DNA]</scope>
</reference>
<name>A0A4Y2EDD6_ARAVE</name>
<feature type="region of interest" description="Disordered" evidence="1">
    <location>
        <begin position="1"/>
        <end position="30"/>
    </location>
</feature>
<dbReference type="EMBL" id="BGPR01000577">
    <property type="protein sequence ID" value="GBM27150.1"/>
    <property type="molecule type" value="Genomic_DNA"/>
</dbReference>